<gene>
    <name evidence="1" type="ORF">SDC9_68706</name>
</gene>
<evidence type="ECO:0008006" key="2">
    <source>
        <dbReference type="Google" id="ProtNLM"/>
    </source>
</evidence>
<dbReference type="EMBL" id="VSSQ01003768">
    <property type="protein sequence ID" value="MPM22255.1"/>
    <property type="molecule type" value="Genomic_DNA"/>
</dbReference>
<reference evidence="1" key="1">
    <citation type="submission" date="2019-08" db="EMBL/GenBank/DDBJ databases">
        <authorList>
            <person name="Kucharzyk K."/>
            <person name="Murdoch R.W."/>
            <person name="Higgins S."/>
            <person name="Loffler F."/>
        </authorList>
    </citation>
    <scope>NUCLEOTIDE SEQUENCE</scope>
</reference>
<protein>
    <recommendedName>
        <fullName evidence="2">Outer membrane protein beta-barrel domain-containing protein</fullName>
    </recommendedName>
</protein>
<comment type="caution">
    <text evidence="1">The sequence shown here is derived from an EMBL/GenBank/DDBJ whole genome shotgun (WGS) entry which is preliminary data.</text>
</comment>
<accession>A0A644Y160</accession>
<name>A0A644Y160_9ZZZZ</name>
<organism evidence="1">
    <name type="scientific">bioreactor metagenome</name>
    <dbReference type="NCBI Taxonomy" id="1076179"/>
    <lineage>
        <taxon>unclassified sequences</taxon>
        <taxon>metagenomes</taxon>
        <taxon>ecological metagenomes</taxon>
    </lineage>
</organism>
<sequence length="305" mass="35155">MYIRKISTFGFMKCRILFFATLFLLSLAVMAQYEPDTVFTPGWNLGINTGYYRASSNSAGYYDGRPQNENNINYVLNNYYWNQDIRRELMDVYSRDSFQLVEYPAKMKYNGAMLFGFSARYNYSADFSLNFQFNFEKLHLNDVFNLEVYPALPGDVQTFIPCMITGEEARSNIDFSMMFSFASKARSPLKPFFEIGVNLNSVNVKSSQIHIIDLTYNIRDIYNGVPYIPNTPLSEYPIKQGGIGYGLYSTVGLRYVMSKDFWVELLGMINYSTINLEGYKGFGLHYAPVLRLVMSPAMLNSEENY</sequence>
<evidence type="ECO:0000313" key="1">
    <source>
        <dbReference type="EMBL" id="MPM22255.1"/>
    </source>
</evidence>
<proteinExistence type="predicted"/>
<dbReference type="AlphaFoldDB" id="A0A644Y160"/>